<dbReference type="GO" id="GO:0003677">
    <property type="term" value="F:DNA binding"/>
    <property type="evidence" value="ECO:0007669"/>
    <property type="project" value="UniProtKB-UniRule"/>
</dbReference>
<protein>
    <recommendedName>
        <fullName evidence="11">Tyr recombinase domain-containing protein</fullName>
    </recommendedName>
</protein>
<dbReference type="InterPro" id="IPR044068">
    <property type="entry name" value="CB"/>
</dbReference>
<evidence type="ECO:0000313" key="10">
    <source>
        <dbReference type="Proteomes" id="UP000316727"/>
    </source>
</evidence>
<dbReference type="AlphaFoldDB" id="A0A501W2V2"/>
<dbReference type="InterPro" id="IPR002104">
    <property type="entry name" value="Integrase_catalytic"/>
</dbReference>
<sequence length="455" mass="52918">MEVNRYLRKDRPTKKGYMPIRIKVTFGKELYLSTGERCKPEHWDEEKQQMVGKAPFATQINDKLNLWEKTLHQINRDFEEKSEVLTPAKLKEEFDLRIKPKPEPEPEPALYPYPGMEEEQPAEEPQSEFFQLFNQWCDWLANKRQKGTGRRTSPNTIKGVKSSIKRFEEFEKHRGTPLTLDGCDKAFYQEFENYVLNTLKQEINTFGKHVAKLKSFLKWCEEELDLDVNKKYRRFEAPSVYVGVDALSARELTAIYSIDFKSEDIRNKVYAAYSSKSDFDINGPEISAKLKDLEIARDVFLMCCYTGMRISDVTKLDYSYIRDEHIEIPATKTLNTCYIPLYDDALFKPNEILAKYDGLYDTCLPPSPLINEYLKKIQSFVKLKRLNLSTKIGRKTFVTLKIYQGVPTRLIMQATGHKTESAFNRYAGIDTNELIQEFKRQSAKMGARLGTKSGH</sequence>
<reference evidence="9 10" key="1">
    <citation type="submission" date="2019-06" db="EMBL/GenBank/DDBJ databases">
        <title>A novel bacterium of genus Pontibacter, isolated from marine sediment.</title>
        <authorList>
            <person name="Huang H."/>
            <person name="Mo K."/>
            <person name="Hu Y."/>
        </authorList>
    </citation>
    <scope>NUCLEOTIDE SEQUENCE [LARGE SCALE GENOMIC DNA]</scope>
    <source>
        <strain evidence="9 10">HB172049</strain>
    </source>
</reference>
<evidence type="ECO:0000256" key="6">
    <source>
        <dbReference type="SAM" id="MobiDB-lite"/>
    </source>
</evidence>
<dbReference type="PANTHER" id="PTHR30349">
    <property type="entry name" value="PHAGE INTEGRASE-RELATED"/>
    <property type="match status" value="1"/>
</dbReference>
<dbReference type="EMBL" id="VFRQ01000005">
    <property type="protein sequence ID" value="TPE43939.1"/>
    <property type="molecule type" value="Genomic_DNA"/>
</dbReference>
<dbReference type="Pfam" id="PF17293">
    <property type="entry name" value="Arm-DNA-bind_5"/>
    <property type="match status" value="1"/>
</dbReference>
<dbReference type="Proteomes" id="UP000316727">
    <property type="component" value="Unassembled WGS sequence"/>
</dbReference>
<keyword evidence="10" id="KW-1185">Reference proteome</keyword>
<evidence type="ECO:0000256" key="5">
    <source>
        <dbReference type="PROSITE-ProRule" id="PRU01248"/>
    </source>
</evidence>
<evidence type="ECO:0000256" key="2">
    <source>
        <dbReference type="ARBA" id="ARBA00022908"/>
    </source>
</evidence>
<accession>A0A501W2V2</accession>
<dbReference type="Gene3D" id="1.10.150.130">
    <property type="match status" value="1"/>
</dbReference>
<dbReference type="InterPro" id="IPR035386">
    <property type="entry name" value="Arm-DNA-bind_5"/>
</dbReference>
<keyword evidence="2" id="KW-0229">DNA integration</keyword>
<dbReference type="GO" id="GO:0015074">
    <property type="term" value="P:DNA integration"/>
    <property type="evidence" value="ECO:0007669"/>
    <property type="project" value="UniProtKB-KW"/>
</dbReference>
<comment type="similarity">
    <text evidence="1">Belongs to the 'phage' integrase family.</text>
</comment>
<dbReference type="SUPFAM" id="SSF56349">
    <property type="entry name" value="DNA breaking-rejoining enzymes"/>
    <property type="match status" value="1"/>
</dbReference>
<evidence type="ECO:0008006" key="11">
    <source>
        <dbReference type="Google" id="ProtNLM"/>
    </source>
</evidence>
<dbReference type="InterPro" id="IPR025269">
    <property type="entry name" value="SAM-like_dom"/>
</dbReference>
<dbReference type="Pfam" id="PF13102">
    <property type="entry name" value="Phage_int_SAM_5"/>
    <property type="match status" value="1"/>
</dbReference>
<dbReference type="InterPro" id="IPR013762">
    <property type="entry name" value="Integrase-like_cat_sf"/>
</dbReference>
<feature type="region of interest" description="Disordered" evidence="6">
    <location>
        <begin position="99"/>
        <end position="124"/>
    </location>
</feature>
<proteinExistence type="inferred from homology"/>
<dbReference type="Gene3D" id="1.10.443.10">
    <property type="entry name" value="Intergrase catalytic core"/>
    <property type="match status" value="1"/>
</dbReference>
<dbReference type="RefSeq" id="WP_140621562.1">
    <property type="nucleotide sequence ID" value="NZ_VFRQ01000005.1"/>
</dbReference>
<feature type="domain" description="Tyr recombinase" evidence="7">
    <location>
        <begin position="274"/>
        <end position="439"/>
    </location>
</feature>
<dbReference type="OrthoDB" id="1098628at2"/>
<evidence type="ECO:0000256" key="4">
    <source>
        <dbReference type="ARBA" id="ARBA00023172"/>
    </source>
</evidence>
<dbReference type="PROSITE" id="PS51900">
    <property type="entry name" value="CB"/>
    <property type="match status" value="1"/>
</dbReference>
<feature type="domain" description="Core-binding (CB)" evidence="8">
    <location>
        <begin position="127"/>
        <end position="221"/>
    </location>
</feature>
<dbReference type="PANTHER" id="PTHR30349:SF64">
    <property type="entry name" value="PROPHAGE INTEGRASE INTD-RELATED"/>
    <property type="match status" value="1"/>
</dbReference>
<evidence type="ECO:0000256" key="1">
    <source>
        <dbReference type="ARBA" id="ARBA00008857"/>
    </source>
</evidence>
<keyword evidence="4" id="KW-0233">DNA recombination</keyword>
<keyword evidence="3 5" id="KW-0238">DNA-binding</keyword>
<dbReference type="InterPro" id="IPR050090">
    <property type="entry name" value="Tyrosine_recombinase_XerCD"/>
</dbReference>
<gene>
    <name evidence="9" type="ORF">FJM65_10975</name>
</gene>
<dbReference type="PROSITE" id="PS51898">
    <property type="entry name" value="TYR_RECOMBINASE"/>
    <property type="match status" value="1"/>
</dbReference>
<organism evidence="9 10">
    <name type="scientific">Pontibacter mangrovi</name>
    <dbReference type="NCBI Taxonomy" id="2589816"/>
    <lineage>
        <taxon>Bacteria</taxon>
        <taxon>Pseudomonadati</taxon>
        <taxon>Bacteroidota</taxon>
        <taxon>Cytophagia</taxon>
        <taxon>Cytophagales</taxon>
        <taxon>Hymenobacteraceae</taxon>
        <taxon>Pontibacter</taxon>
    </lineage>
</organism>
<name>A0A501W2V2_9BACT</name>
<evidence type="ECO:0000256" key="3">
    <source>
        <dbReference type="ARBA" id="ARBA00023125"/>
    </source>
</evidence>
<dbReference type="InterPro" id="IPR011010">
    <property type="entry name" value="DNA_brk_join_enz"/>
</dbReference>
<dbReference type="GO" id="GO:0006310">
    <property type="term" value="P:DNA recombination"/>
    <property type="evidence" value="ECO:0007669"/>
    <property type="project" value="UniProtKB-KW"/>
</dbReference>
<evidence type="ECO:0000259" key="7">
    <source>
        <dbReference type="PROSITE" id="PS51898"/>
    </source>
</evidence>
<evidence type="ECO:0000259" key="8">
    <source>
        <dbReference type="PROSITE" id="PS51900"/>
    </source>
</evidence>
<comment type="caution">
    <text evidence="9">The sequence shown here is derived from an EMBL/GenBank/DDBJ whole genome shotgun (WGS) entry which is preliminary data.</text>
</comment>
<evidence type="ECO:0000313" key="9">
    <source>
        <dbReference type="EMBL" id="TPE43939.1"/>
    </source>
</evidence>
<dbReference type="InterPro" id="IPR010998">
    <property type="entry name" value="Integrase_recombinase_N"/>
</dbReference>
<dbReference type="Pfam" id="PF00589">
    <property type="entry name" value="Phage_integrase"/>
    <property type="match status" value="1"/>
</dbReference>